<sequence>MLNRKAETLFWLGRYMERVENHARLIDVNYHMRHELKDPQESGALVWEKLIQAVGDYAIFAEQNKQATESDVLHFMTFERKHNNSIFSCVSQARDNARTIKEGIPGESWDIINAFYIWLREQGLADIRALSPYVFYQKIKEWVALFHGSLESTMLRSNEWHFIQLGKYMERAENTVRILQVIYRSYMQDASKFTDHDNYQRMIAVLKSVSAYEAFRKMCANEFHIEKIVQFLMLNFVFPRSVNFSLVNIETHLKNIRRDLEFTLPSDQAIRFAGKTRANLAYLEWEDLDSEGLPKLLEEMSLSINQLGEVISKTFFRKGVLGV</sequence>
<dbReference type="OrthoDB" id="9803532at2"/>
<dbReference type="Pfam" id="PF04168">
    <property type="entry name" value="Alpha-E"/>
    <property type="match status" value="1"/>
</dbReference>
<evidence type="ECO:0000259" key="1">
    <source>
        <dbReference type="Pfam" id="PF04168"/>
    </source>
</evidence>
<feature type="domain" description="DUF403" evidence="1">
    <location>
        <begin position="1"/>
        <end position="316"/>
    </location>
</feature>
<dbReference type="PANTHER" id="PTHR34595:SF7">
    <property type="entry name" value="SLL1039 PROTEIN"/>
    <property type="match status" value="1"/>
</dbReference>
<dbReference type="RefSeq" id="WP_155704537.1">
    <property type="nucleotide sequence ID" value="NZ_CP034235.1"/>
</dbReference>
<dbReference type="KEGG" id="ppsc:EHS13_33185"/>
<dbReference type="InterPro" id="IPR007296">
    <property type="entry name" value="DUF403"/>
</dbReference>
<evidence type="ECO:0000313" key="3">
    <source>
        <dbReference type="Proteomes" id="UP000426246"/>
    </source>
</evidence>
<protein>
    <submittedName>
        <fullName evidence="2">Alpha-E domain-containing protein</fullName>
    </submittedName>
</protein>
<proteinExistence type="predicted"/>
<dbReference type="Proteomes" id="UP000426246">
    <property type="component" value="Chromosome"/>
</dbReference>
<keyword evidence="3" id="KW-1185">Reference proteome</keyword>
<accession>A0A6B8RVB5</accession>
<dbReference type="InterPro" id="IPR051680">
    <property type="entry name" value="ATP-dep_Glu-Cys_Ligase-2"/>
</dbReference>
<reference evidence="3" key="1">
    <citation type="submission" date="2018-11" db="EMBL/GenBank/DDBJ databases">
        <title>Complete genome sequence of Paenibacillus sp. ML311-T8.</title>
        <authorList>
            <person name="Nam Y.-D."/>
            <person name="Kang J."/>
            <person name="Chung W.-H."/>
            <person name="Park Y.S."/>
        </authorList>
    </citation>
    <scope>NUCLEOTIDE SEQUENCE [LARGE SCALE GENOMIC DNA]</scope>
    <source>
        <strain evidence="3">ML311-T8</strain>
    </source>
</reference>
<name>A0A6B8RVB5_9BACL</name>
<dbReference type="AlphaFoldDB" id="A0A6B8RVB5"/>
<evidence type="ECO:0000313" key="2">
    <source>
        <dbReference type="EMBL" id="QGQ99373.1"/>
    </source>
</evidence>
<organism evidence="2 3">
    <name type="scientific">Paenibacillus psychroresistens</name>
    <dbReference type="NCBI Taxonomy" id="1778678"/>
    <lineage>
        <taxon>Bacteria</taxon>
        <taxon>Bacillati</taxon>
        <taxon>Bacillota</taxon>
        <taxon>Bacilli</taxon>
        <taxon>Bacillales</taxon>
        <taxon>Paenibacillaceae</taxon>
        <taxon>Paenibacillus</taxon>
    </lineage>
</organism>
<dbReference type="PANTHER" id="PTHR34595">
    <property type="entry name" value="BLR5612 PROTEIN"/>
    <property type="match status" value="1"/>
</dbReference>
<gene>
    <name evidence="2" type="ORF">EHS13_33185</name>
</gene>
<dbReference type="EMBL" id="CP034235">
    <property type="protein sequence ID" value="QGQ99373.1"/>
    <property type="molecule type" value="Genomic_DNA"/>
</dbReference>